<dbReference type="STRING" id="1538463.B0T36_25040"/>
<sequence>MSWPVRTASRPPACFAYTRGDGPLAGIALDSALTADPRHLLAALVHTALQAGLPPERIRMLARAGREVADDLGVDMPTAL</sequence>
<gene>
    <name evidence="1" type="ORF">B0T46_24115</name>
</gene>
<dbReference type="InterPro" id="IPR025447">
    <property type="entry name" value="DUF4192"/>
</dbReference>
<keyword evidence="2" id="KW-1185">Reference proteome</keyword>
<dbReference type="AlphaFoldDB" id="A0A1W0B7C5"/>
<reference evidence="1 2" key="1">
    <citation type="journal article" date="2016" name="Antonie Van Leeuwenhoek">
        <title>Nocardia donostiensis sp. nov., isolated from human respiratory specimens.</title>
        <authorList>
            <person name="Ercibengoa M."/>
            <person name="Bell M."/>
            <person name="Marimon J.M."/>
            <person name="Humrighouse B."/>
            <person name="Klenk H.P."/>
            <person name="Potter G."/>
            <person name="Perez-Trallero E."/>
        </authorList>
    </citation>
    <scope>NUCLEOTIDE SEQUENCE [LARGE SCALE GENOMIC DNA]</scope>
    <source>
        <strain evidence="1 2">X1655</strain>
    </source>
</reference>
<protein>
    <submittedName>
        <fullName evidence="1">Uncharacterized protein</fullName>
    </submittedName>
</protein>
<accession>A0A1W0B7C5</accession>
<dbReference type="OrthoDB" id="3264463at2"/>
<dbReference type="Pfam" id="PF13830">
    <property type="entry name" value="DUF4192"/>
    <property type="match status" value="1"/>
</dbReference>
<evidence type="ECO:0000313" key="1">
    <source>
        <dbReference type="EMBL" id="ONM46262.1"/>
    </source>
</evidence>
<name>A0A1W0B7C5_9NOCA</name>
<evidence type="ECO:0000313" key="2">
    <source>
        <dbReference type="Proteomes" id="UP000188836"/>
    </source>
</evidence>
<dbReference type="EMBL" id="MUMY01000028">
    <property type="protein sequence ID" value="ONM46262.1"/>
    <property type="molecule type" value="Genomic_DNA"/>
</dbReference>
<organism evidence="1 2">
    <name type="scientific">Nocardia donostiensis</name>
    <dbReference type="NCBI Taxonomy" id="1538463"/>
    <lineage>
        <taxon>Bacteria</taxon>
        <taxon>Bacillati</taxon>
        <taxon>Actinomycetota</taxon>
        <taxon>Actinomycetes</taxon>
        <taxon>Mycobacteriales</taxon>
        <taxon>Nocardiaceae</taxon>
        <taxon>Nocardia</taxon>
    </lineage>
</organism>
<comment type="caution">
    <text evidence="1">The sequence shown here is derived from an EMBL/GenBank/DDBJ whole genome shotgun (WGS) entry which is preliminary data.</text>
</comment>
<proteinExistence type="predicted"/>
<dbReference type="Proteomes" id="UP000188836">
    <property type="component" value="Unassembled WGS sequence"/>
</dbReference>